<dbReference type="InterPro" id="IPR036465">
    <property type="entry name" value="vWFA_dom_sf"/>
</dbReference>
<proteinExistence type="predicted"/>
<dbReference type="OrthoDB" id="7624353at2"/>
<keyword evidence="4" id="KW-1185">Reference proteome</keyword>
<dbReference type="Proteomes" id="UP000245086">
    <property type="component" value="Unassembled WGS sequence"/>
</dbReference>
<keyword evidence="1" id="KW-0472">Membrane</keyword>
<feature type="domain" description="VWFA" evidence="2">
    <location>
        <begin position="150"/>
        <end position="404"/>
    </location>
</feature>
<sequence length="416" mass="44893">MRIVNLIWQTLSDRARRLQDETGSMALTFALTASALVFVVLGATQIAMTTSGKTRYQGAADTAVLAAITPSTANADMESVARATFMANLTPAERAAVTQLQITTETGRVRMARLTYKASQPAIFPAVSGGTNAVISGAAQARKADYRYVDVDLWLDGSGSMGVAADEAGRDALRALSRRDPAHRNCAFACHMPTALIDNNLYATSEQRAHANGIKLRHDIMKESVNILIDELNEAYPLGLRARFGVARMARGWERQMNFTADVQAAKNFVSTFRLAGTNNSQAASRLSPAITAGGNALSTGAGDGSQNNPEKFIIIVTDGMQFDWNSISPGPIAATACQAVRAKGYRVAVVQLRYVRLDGDSAFNTWVRPVYDQITPALQNCASAGYYFHANNPDEVRTAFRQLAATLEESLRLTE</sequence>
<keyword evidence="1" id="KW-0812">Transmembrane</keyword>
<dbReference type="AlphaFoldDB" id="A0A2P2E5R7"/>
<accession>A0A2P2E5R7</accession>
<name>A0A2P2E5R7_9PROT</name>
<dbReference type="SUPFAM" id="SSF53300">
    <property type="entry name" value="vWA-like"/>
    <property type="match status" value="1"/>
</dbReference>
<feature type="transmembrane region" description="Helical" evidence="1">
    <location>
        <begin position="26"/>
        <end position="48"/>
    </location>
</feature>
<dbReference type="InterPro" id="IPR002035">
    <property type="entry name" value="VWF_A"/>
</dbReference>
<evidence type="ECO:0000313" key="4">
    <source>
        <dbReference type="Proteomes" id="UP000245086"/>
    </source>
</evidence>
<evidence type="ECO:0000256" key="1">
    <source>
        <dbReference type="SAM" id="Phobius"/>
    </source>
</evidence>
<keyword evidence="1" id="KW-1133">Transmembrane helix</keyword>
<organism evidence="3 4">
    <name type="scientific">Candidatus Phycosocius bacilliformis</name>
    <dbReference type="NCBI Taxonomy" id="1445552"/>
    <lineage>
        <taxon>Bacteria</taxon>
        <taxon>Pseudomonadati</taxon>
        <taxon>Pseudomonadota</taxon>
        <taxon>Alphaproteobacteria</taxon>
        <taxon>Caulobacterales</taxon>
        <taxon>Caulobacterales incertae sedis</taxon>
        <taxon>Candidatus Phycosocius</taxon>
    </lineage>
</organism>
<evidence type="ECO:0000259" key="2">
    <source>
        <dbReference type="PROSITE" id="PS50234"/>
    </source>
</evidence>
<dbReference type="PROSITE" id="PS50234">
    <property type="entry name" value="VWFA"/>
    <property type="match status" value="1"/>
</dbReference>
<evidence type="ECO:0000313" key="3">
    <source>
        <dbReference type="EMBL" id="GBF56400.1"/>
    </source>
</evidence>
<dbReference type="RefSeq" id="WP_108983293.1">
    <property type="nucleotide sequence ID" value="NZ_BFBR01000001.1"/>
</dbReference>
<gene>
    <name evidence="3" type="ORF">PbB2_00055</name>
</gene>
<reference evidence="3 4" key="1">
    <citation type="journal article" date="2018" name="Genome Announc.">
        <title>Draft Genome Sequence of "Candidatus Phycosocius bacilliformis," an Alphaproteobacterial Ectosymbiont of the Hydrocarbon-Producing Green Alga Botryococcus braunii.</title>
        <authorList>
            <person name="Tanabe Y."/>
            <person name="Yamaguchi H."/>
            <person name="Watanabe M.M."/>
        </authorList>
    </citation>
    <scope>NUCLEOTIDE SEQUENCE [LARGE SCALE GENOMIC DNA]</scope>
    <source>
        <strain evidence="3 4">BOTRYCO-2</strain>
    </source>
</reference>
<comment type="caution">
    <text evidence="3">The sequence shown here is derived from an EMBL/GenBank/DDBJ whole genome shotgun (WGS) entry which is preliminary data.</text>
</comment>
<protein>
    <recommendedName>
        <fullName evidence="2">VWFA domain-containing protein</fullName>
    </recommendedName>
</protein>
<dbReference type="EMBL" id="BFBR01000001">
    <property type="protein sequence ID" value="GBF56400.1"/>
    <property type="molecule type" value="Genomic_DNA"/>
</dbReference>
<dbReference type="Gene3D" id="3.40.50.410">
    <property type="entry name" value="von Willebrand factor, type A domain"/>
    <property type="match status" value="1"/>
</dbReference>